<keyword evidence="2" id="KW-0804">Transcription</keyword>
<dbReference type="GO" id="GO:0003899">
    <property type="term" value="F:DNA-directed RNA polymerase activity"/>
    <property type="evidence" value="ECO:0007669"/>
    <property type="project" value="InterPro"/>
</dbReference>
<evidence type="ECO:0000256" key="3">
    <source>
        <dbReference type="SAM" id="MobiDB-lite"/>
    </source>
</evidence>
<evidence type="ECO:0000313" key="4">
    <source>
        <dbReference type="EMBL" id="SVC54826.1"/>
    </source>
</evidence>
<dbReference type="AlphaFoldDB" id="A0A382N1A2"/>
<dbReference type="GO" id="GO:0006351">
    <property type="term" value="P:DNA-templated transcription"/>
    <property type="evidence" value="ECO:0007669"/>
    <property type="project" value="InterPro"/>
</dbReference>
<feature type="compositionally biased region" description="Basic residues" evidence="3">
    <location>
        <begin position="77"/>
        <end position="88"/>
    </location>
</feature>
<organism evidence="4">
    <name type="scientific">marine metagenome</name>
    <dbReference type="NCBI Taxonomy" id="408172"/>
    <lineage>
        <taxon>unclassified sequences</taxon>
        <taxon>metagenomes</taxon>
        <taxon>ecological metagenomes</taxon>
    </lineage>
</organism>
<dbReference type="SMART" id="SM01409">
    <property type="entry name" value="RNA_pol_Rpb6"/>
    <property type="match status" value="1"/>
</dbReference>
<proteinExistence type="predicted"/>
<evidence type="ECO:0000256" key="1">
    <source>
        <dbReference type="ARBA" id="ARBA00022478"/>
    </source>
</evidence>
<protein>
    <recommendedName>
        <fullName evidence="5">DNA-directed RNA polymerase</fullName>
    </recommendedName>
</protein>
<dbReference type="InterPro" id="IPR006110">
    <property type="entry name" value="Pol_omega/Rpo6/RPB6"/>
</dbReference>
<evidence type="ECO:0000256" key="2">
    <source>
        <dbReference type="ARBA" id="ARBA00023163"/>
    </source>
</evidence>
<dbReference type="Gene3D" id="3.90.940.10">
    <property type="match status" value="1"/>
</dbReference>
<dbReference type="GO" id="GO:0000428">
    <property type="term" value="C:DNA-directed RNA polymerase complex"/>
    <property type="evidence" value="ECO:0007669"/>
    <property type="project" value="UniProtKB-KW"/>
</dbReference>
<keyword evidence="1" id="KW-0240">DNA-directed RNA polymerase</keyword>
<name>A0A382N1A2_9ZZZZ</name>
<dbReference type="Pfam" id="PF01192">
    <property type="entry name" value="RNA_pol_Rpb6"/>
    <property type="match status" value="1"/>
</dbReference>
<feature type="region of interest" description="Disordered" evidence="3">
    <location>
        <begin position="69"/>
        <end position="88"/>
    </location>
</feature>
<sequence>MNSELCNQALEKVGNANVLVNIISRRVRQLNAGGGAGSRPLVADWATMGVADIALTELVEDKMGYELLTPEEEPAKPKRKKAKKAKKS</sequence>
<dbReference type="EMBL" id="UINC01097260">
    <property type="protein sequence ID" value="SVC54826.1"/>
    <property type="molecule type" value="Genomic_DNA"/>
</dbReference>
<reference evidence="4" key="1">
    <citation type="submission" date="2018-05" db="EMBL/GenBank/DDBJ databases">
        <authorList>
            <person name="Lanie J.A."/>
            <person name="Ng W.-L."/>
            <person name="Kazmierczak K.M."/>
            <person name="Andrzejewski T.M."/>
            <person name="Davidsen T.M."/>
            <person name="Wayne K.J."/>
            <person name="Tettelin H."/>
            <person name="Glass J.I."/>
            <person name="Rusch D."/>
            <person name="Podicherti R."/>
            <person name="Tsui H.-C.T."/>
            <person name="Winkler M.E."/>
        </authorList>
    </citation>
    <scope>NUCLEOTIDE SEQUENCE</scope>
</reference>
<accession>A0A382N1A2</accession>
<dbReference type="InterPro" id="IPR036161">
    <property type="entry name" value="RPB6/omega-like_sf"/>
</dbReference>
<dbReference type="SUPFAM" id="SSF63562">
    <property type="entry name" value="RPB6/omega subunit-like"/>
    <property type="match status" value="1"/>
</dbReference>
<dbReference type="GO" id="GO:0003677">
    <property type="term" value="F:DNA binding"/>
    <property type="evidence" value="ECO:0007669"/>
    <property type="project" value="InterPro"/>
</dbReference>
<gene>
    <name evidence="4" type="ORF">METZ01_LOCUS307680</name>
</gene>
<evidence type="ECO:0008006" key="5">
    <source>
        <dbReference type="Google" id="ProtNLM"/>
    </source>
</evidence>